<dbReference type="AlphaFoldDB" id="F7R0G8"/>
<reference evidence="1 2" key="1">
    <citation type="journal article" date="2011" name="J. Bacteriol.">
        <title>Genome Sequence of Lactobacillus ruminis SPM0211, Isolated from a Fecal Sample from a Healthy Korean.</title>
        <authorList>
            <person name="Lee S."/>
            <person name="Cho Y.J."/>
            <person name="Lee A.H."/>
            <person name="Chun J."/>
            <person name="Ha N.J."/>
            <person name="Ko G."/>
        </authorList>
    </citation>
    <scope>NUCLEOTIDE SEQUENCE [LARGE SCALE GENOMIC DNA]</scope>
    <source>
        <strain evidence="1 2">SPM0211</strain>
    </source>
</reference>
<sequence>MTKFRVETQMRIFAWYNNFVSAQLKIRSEENVCADNF</sequence>
<evidence type="ECO:0000313" key="2">
    <source>
        <dbReference type="Proteomes" id="UP000002971"/>
    </source>
</evidence>
<dbReference type="Proteomes" id="UP000002971">
    <property type="component" value="Unassembled WGS sequence"/>
</dbReference>
<evidence type="ECO:0000313" key="1">
    <source>
        <dbReference type="EMBL" id="EGM51544.1"/>
    </source>
</evidence>
<protein>
    <submittedName>
        <fullName evidence="1">Uncharacterized protein</fullName>
    </submittedName>
</protein>
<organism evidence="1 2">
    <name type="scientific">Ligilactobacillus ruminis SPM0211</name>
    <dbReference type="NCBI Taxonomy" id="1040964"/>
    <lineage>
        <taxon>Bacteria</taxon>
        <taxon>Bacillati</taxon>
        <taxon>Bacillota</taxon>
        <taxon>Bacilli</taxon>
        <taxon>Lactobacillales</taxon>
        <taxon>Lactobacillaceae</taxon>
        <taxon>Ligilactobacillus</taxon>
    </lineage>
</organism>
<accession>F7R0G8</accession>
<comment type="caution">
    <text evidence="1">The sequence shown here is derived from an EMBL/GenBank/DDBJ whole genome shotgun (WGS) entry which is preliminary data.</text>
</comment>
<gene>
    <name evidence="1" type="ORF">LRU_01058</name>
</gene>
<name>F7R0G8_9LACO</name>
<proteinExistence type="predicted"/>
<dbReference type="EMBL" id="AFOJ01000005">
    <property type="protein sequence ID" value="EGM51544.1"/>
    <property type="molecule type" value="Genomic_DNA"/>
</dbReference>